<evidence type="ECO:0000313" key="3">
    <source>
        <dbReference type="EMBL" id="KAK4508047.1"/>
    </source>
</evidence>
<feature type="compositionally biased region" description="Polar residues" evidence="2">
    <location>
        <begin position="158"/>
        <end position="169"/>
    </location>
</feature>
<dbReference type="PANTHER" id="PTHR14534">
    <property type="entry name" value="VACUOLAR IMPORT AND DEGRADATION PROTEIN 24"/>
    <property type="match status" value="1"/>
</dbReference>
<dbReference type="Proteomes" id="UP001305779">
    <property type="component" value="Unassembled WGS sequence"/>
</dbReference>
<feature type="region of interest" description="Disordered" evidence="2">
    <location>
        <begin position="1"/>
        <end position="184"/>
    </location>
</feature>
<feature type="compositionally biased region" description="Polar residues" evidence="2">
    <location>
        <begin position="16"/>
        <end position="25"/>
    </location>
</feature>
<dbReference type="EMBL" id="JAXOVC010000001">
    <property type="protein sequence ID" value="KAK4508047.1"/>
    <property type="molecule type" value="Genomic_DNA"/>
</dbReference>
<dbReference type="PANTHER" id="PTHR14534:SF3">
    <property type="entry name" value="GID COMPLEX SUBUNIT 4 HOMOLOG"/>
    <property type="match status" value="1"/>
</dbReference>
<name>A0ABR0F278_ZASCE</name>
<gene>
    <name evidence="3" type="ORF">PRZ48_001784</name>
</gene>
<evidence type="ECO:0000256" key="2">
    <source>
        <dbReference type="SAM" id="MobiDB-lite"/>
    </source>
</evidence>
<organism evidence="3 4">
    <name type="scientific">Zasmidium cellare</name>
    <name type="common">Wine cellar mold</name>
    <name type="synonym">Racodium cellare</name>
    <dbReference type="NCBI Taxonomy" id="395010"/>
    <lineage>
        <taxon>Eukaryota</taxon>
        <taxon>Fungi</taxon>
        <taxon>Dikarya</taxon>
        <taxon>Ascomycota</taxon>
        <taxon>Pezizomycotina</taxon>
        <taxon>Dothideomycetes</taxon>
        <taxon>Dothideomycetidae</taxon>
        <taxon>Mycosphaerellales</taxon>
        <taxon>Mycosphaerellaceae</taxon>
        <taxon>Zasmidium</taxon>
    </lineage>
</organism>
<feature type="compositionally biased region" description="Polar residues" evidence="2">
    <location>
        <begin position="130"/>
        <end position="139"/>
    </location>
</feature>
<dbReference type="Pfam" id="PF09783">
    <property type="entry name" value="Vac_ImportDeg"/>
    <property type="match status" value="1"/>
</dbReference>
<feature type="compositionally biased region" description="Basic and acidic residues" evidence="2">
    <location>
        <begin position="58"/>
        <end position="82"/>
    </location>
</feature>
<feature type="compositionally biased region" description="Basic and acidic residues" evidence="2">
    <location>
        <begin position="29"/>
        <end position="44"/>
    </location>
</feature>
<dbReference type="InterPro" id="IPR018618">
    <property type="entry name" value="GID4/10-like"/>
</dbReference>
<sequence length="351" mass="39405">MPTPSDTRPPAPVDFTTASEQTSFASCPPEERRERYAPREERVEQPAPPPISSAAAETRSDGAEGDDRTSQPLPADRERDGRLNPNGADHTEEQVRKGEHIEDAGICVDPPSPVGSPDAPSDSDARLAQSLAQSMSTAAISPGTPPPQYLHFPELETNRQISPTSTTSFLRPGSKFRGTQQSDRQVYDVQVELKDVNLAESFLCGYLRIQGLTDDHPTLTTFFEGEVIGPKYLFKTTHPTWGSNEKVDLQHWARFPAWRPLAKSAKSPNFTLKNYQQREHLFMRWKEYFLVPDHRVKTITGASFEGFYYICFNQCSGSVSGIYFHAKSEKYQQLELRHVEDKGCIPAVEFR</sequence>
<evidence type="ECO:0000256" key="1">
    <source>
        <dbReference type="ARBA" id="ARBA00061469"/>
    </source>
</evidence>
<accession>A0ABR0F278</accession>
<comment type="caution">
    <text evidence="3">The sequence shown here is derived from an EMBL/GenBank/DDBJ whole genome shotgun (WGS) entry which is preliminary data.</text>
</comment>
<feature type="compositionally biased region" description="Basic and acidic residues" evidence="2">
    <location>
        <begin position="89"/>
        <end position="103"/>
    </location>
</feature>
<evidence type="ECO:0000313" key="4">
    <source>
        <dbReference type="Proteomes" id="UP001305779"/>
    </source>
</evidence>
<feature type="compositionally biased region" description="Pro residues" evidence="2">
    <location>
        <begin position="1"/>
        <end position="12"/>
    </location>
</feature>
<keyword evidence="4" id="KW-1185">Reference proteome</keyword>
<reference evidence="3 4" key="1">
    <citation type="journal article" date="2023" name="G3 (Bethesda)">
        <title>A chromosome-level genome assembly of Zasmidium syzygii isolated from banana leaves.</title>
        <authorList>
            <person name="van Westerhoven A.C."/>
            <person name="Mehrabi R."/>
            <person name="Talebi R."/>
            <person name="Steentjes M.B.F."/>
            <person name="Corcolon B."/>
            <person name="Chong P.A."/>
            <person name="Kema G.H.J."/>
            <person name="Seidl M.F."/>
        </authorList>
    </citation>
    <scope>NUCLEOTIDE SEQUENCE [LARGE SCALE GENOMIC DNA]</scope>
    <source>
        <strain evidence="3 4">P124</strain>
    </source>
</reference>
<proteinExistence type="inferred from homology"/>
<evidence type="ECO:0008006" key="5">
    <source>
        <dbReference type="Google" id="ProtNLM"/>
    </source>
</evidence>
<comment type="similarity">
    <text evidence="1">Belongs to the GID4/VID24 family.</text>
</comment>
<protein>
    <recommendedName>
        <fullName evidence="5">Vesicle-mediated transport protein Vid24</fullName>
    </recommendedName>
</protein>